<dbReference type="PANTHER" id="PTHR13789:SF172">
    <property type="entry name" value="HYDROXYLASE, PUTATIVE (AFU_ORTHOLOGUE AFUA_1G12410)-RELATED"/>
    <property type="match status" value="1"/>
</dbReference>
<feature type="domain" description="FAD-binding" evidence="6">
    <location>
        <begin position="11"/>
        <end position="368"/>
    </location>
</feature>
<dbReference type="InterPro" id="IPR036188">
    <property type="entry name" value="FAD/NAD-bd_sf"/>
</dbReference>
<evidence type="ECO:0000259" key="6">
    <source>
        <dbReference type="Pfam" id="PF01494"/>
    </source>
</evidence>
<evidence type="ECO:0000313" key="7">
    <source>
        <dbReference type="EMBL" id="CAG8978495.1"/>
    </source>
</evidence>
<dbReference type="InterPro" id="IPR050493">
    <property type="entry name" value="FAD-dep_Monooxygenase_BioMet"/>
</dbReference>
<evidence type="ECO:0000256" key="1">
    <source>
        <dbReference type="ARBA" id="ARBA00007992"/>
    </source>
</evidence>
<evidence type="ECO:0000256" key="3">
    <source>
        <dbReference type="ARBA" id="ARBA00022827"/>
    </source>
</evidence>
<sequence length="423" mass="46612">MGSIEINWNALDVAVIGGGIGGLSVATSLRKSGHKVTIYERADFAGEVGASISCAANGTRWLHEWGVNVPMGRPVILKKLISHDWETGVVSNVYDLADYEQRWGHVYNMFHRVDMHAMLMDSAMGPSHPGTPATLKVDHKCSAIDHKAGLVTFENGFQAKHDLIIGADGIGSTVRTTLGVIPDRKQSTSHCLHCIITTEDVHRLGLNNFAANEAIEYWGGQGIEKIVFSPCREGELHSYYCFFPTEKSRSAGEGWGHTNTVEELLEPFGTLDPDLLAIFKNSTDIKPWRLFVHQPYPHWQKDLTCIMGDAAHPMMPDQSQGACTAIEDAAALGIIFSPKYKFTNSPEDISRGLQLYEAVRKPRASRVQAASARARENITERIGFSSNTTNPNYKVSDEKNKLTIEEMNEYDMHAAIAAKVAEA</sequence>
<dbReference type="AlphaFoldDB" id="A0A9N9Q3M8"/>
<dbReference type="EMBL" id="CAJVRM010000262">
    <property type="protein sequence ID" value="CAG8978495.1"/>
    <property type="molecule type" value="Genomic_DNA"/>
</dbReference>
<organism evidence="7 8">
    <name type="scientific">Hymenoscyphus albidus</name>
    <dbReference type="NCBI Taxonomy" id="595503"/>
    <lineage>
        <taxon>Eukaryota</taxon>
        <taxon>Fungi</taxon>
        <taxon>Dikarya</taxon>
        <taxon>Ascomycota</taxon>
        <taxon>Pezizomycotina</taxon>
        <taxon>Leotiomycetes</taxon>
        <taxon>Helotiales</taxon>
        <taxon>Helotiaceae</taxon>
        <taxon>Hymenoscyphus</taxon>
    </lineage>
</organism>
<evidence type="ECO:0000256" key="5">
    <source>
        <dbReference type="ARBA" id="ARBA00023033"/>
    </source>
</evidence>
<accession>A0A9N9Q3M8</accession>
<dbReference type="PANTHER" id="PTHR13789">
    <property type="entry name" value="MONOOXYGENASE"/>
    <property type="match status" value="1"/>
</dbReference>
<name>A0A9N9Q3M8_9HELO</name>
<dbReference type="InterPro" id="IPR002938">
    <property type="entry name" value="FAD-bd"/>
</dbReference>
<evidence type="ECO:0000313" key="8">
    <source>
        <dbReference type="Proteomes" id="UP000701801"/>
    </source>
</evidence>
<comment type="caution">
    <text evidence="7">The sequence shown here is derived from an EMBL/GenBank/DDBJ whole genome shotgun (WGS) entry which is preliminary data.</text>
</comment>
<dbReference type="PRINTS" id="PR00420">
    <property type="entry name" value="RNGMNOXGNASE"/>
</dbReference>
<comment type="similarity">
    <text evidence="1">Belongs to the paxM FAD-dependent monooxygenase family.</text>
</comment>
<gene>
    <name evidence="7" type="ORF">HYALB_00005070</name>
</gene>
<protein>
    <recommendedName>
        <fullName evidence="6">FAD-binding domain-containing protein</fullName>
    </recommendedName>
</protein>
<evidence type="ECO:0000256" key="4">
    <source>
        <dbReference type="ARBA" id="ARBA00023002"/>
    </source>
</evidence>
<keyword evidence="8" id="KW-1185">Reference proteome</keyword>
<dbReference type="GO" id="GO:0071949">
    <property type="term" value="F:FAD binding"/>
    <property type="evidence" value="ECO:0007669"/>
    <property type="project" value="InterPro"/>
</dbReference>
<dbReference type="GO" id="GO:0004497">
    <property type="term" value="F:monooxygenase activity"/>
    <property type="evidence" value="ECO:0007669"/>
    <property type="project" value="UniProtKB-KW"/>
</dbReference>
<proteinExistence type="inferred from homology"/>
<keyword evidence="2" id="KW-0285">Flavoprotein</keyword>
<dbReference type="SUPFAM" id="SSF51905">
    <property type="entry name" value="FAD/NAD(P)-binding domain"/>
    <property type="match status" value="1"/>
</dbReference>
<keyword evidence="3" id="KW-0274">FAD</keyword>
<keyword evidence="5" id="KW-0503">Monooxygenase</keyword>
<keyword evidence="4" id="KW-0560">Oxidoreductase</keyword>
<dbReference type="OrthoDB" id="1047367at2759"/>
<dbReference type="Proteomes" id="UP000701801">
    <property type="component" value="Unassembled WGS sequence"/>
</dbReference>
<dbReference type="Pfam" id="PF01494">
    <property type="entry name" value="FAD_binding_3"/>
    <property type="match status" value="1"/>
</dbReference>
<dbReference type="Gene3D" id="3.50.50.60">
    <property type="entry name" value="FAD/NAD(P)-binding domain"/>
    <property type="match status" value="1"/>
</dbReference>
<evidence type="ECO:0000256" key="2">
    <source>
        <dbReference type="ARBA" id="ARBA00022630"/>
    </source>
</evidence>
<dbReference type="SUPFAM" id="SSF54373">
    <property type="entry name" value="FAD-linked reductases, C-terminal domain"/>
    <property type="match status" value="1"/>
</dbReference>
<reference evidence="7" key="1">
    <citation type="submission" date="2021-07" db="EMBL/GenBank/DDBJ databases">
        <authorList>
            <person name="Durling M."/>
        </authorList>
    </citation>
    <scope>NUCLEOTIDE SEQUENCE</scope>
</reference>